<dbReference type="Gene3D" id="1.25.40.10">
    <property type="entry name" value="Tetratricopeptide repeat domain"/>
    <property type="match status" value="1"/>
</dbReference>
<evidence type="ECO:0000256" key="10">
    <source>
        <dbReference type="ARBA" id="ARBA00023186"/>
    </source>
</evidence>
<dbReference type="Proteomes" id="UP000735302">
    <property type="component" value="Unassembled WGS sequence"/>
</dbReference>
<dbReference type="InterPro" id="IPR024660">
    <property type="entry name" value="UCS_central_dom"/>
</dbReference>
<gene>
    <name evidence="13" type="ORF">PoB_006691000</name>
</gene>
<dbReference type="SUPFAM" id="SSF48371">
    <property type="entry name" value="ARM repeat"/>
    <property type="match status" value="2"/>
</dbReference>
<dbReference type="AlphaFoldDB" id="A0AAV4D8F4"/>
<sequence length="758" mass="83044">MGEPNDLKEKGNEYFKSGDYDRALSCYAKALESGSMKNLEKAVVYKNRAACHLKVGDHISAVADATQSLNLAPNDPKALFRRCQAYEALGKVEEAFKDVSQLMKVDPQNKAARPVFARLNAIVQEKLKQRNSTTNKVSQMFNITFDPATDKQKRLQGLNNLVVLAREEAGATMITSAGGLAKLGQLLAWKDAEILQATARVLATLAKGSKERCRSVVDVIGLPALLHLMSGAETEEMASSVALLIQNIIMCLAGLDVYQALLKQYEEDKKKGNRKPYPQLKLDDEAQAFLNELFPALVKMLVSAKVTAWGRDAAMELITKNVVSKEGADWTQHFLETQGVENLLTVAGTQKEFKTLPITKNSSMHASVALSKIYDDLVNDKLREKFKEKCHEYFRDLFSDGIFESKIEAVAAISTLLQGPYEVGGMLLGLDGVTGLMFSLAETENTQYQRVAVEAIVNSASKKEKCSGILKDAVPILKKLYQSGEDHIKVRALVGLCKLGSFMGTDASAQPMAEGSTLKLSRICRKFLVNANQDSDLRKWATEGLAYLTLDADIKEELASDTQALASIFGLAKESDRNMTYASVTVLVNLTNSYDKQEVSPEMIELAKFAKQHIPEEHAKDKPEFVTSRVKKLAAAGVINALVSLSDTDSTNSRELLCRVFMALATEESLRGLIVQQGGIKSLLQLMNNNTDAGAILASHTLAKISVTSNPTFAFPGQRVYEVVRPLLSLLHPDRTGLENFEALMGLTNLASVSESVR</sequence>
<dbReference type="GO" id="GO:0030154">
    <property type="term" value="P:cell differentiation"/>
    <property type="evidence" value="ECO:0007669"/>
    <property type="project" value="UniProtKB-KW"/>
</dbReference>
<dbReference type="GO" id="GO:0051879">
    <property type="term" value="F:Hsp90 protein binding"/>
    <property type="evidence" value="ECO:0007669"/>
    <property type="project" value="TreeGrafter"/>
</dbReference>
<dbReference type="GO" id="GO:0030018">
    <property type="term" value="C:Z disc"/>
    <property type="evidence" value="ECO:0007669"/>
    <property type="project" value="UniProtKB-SubCell"/>
</dbReference>
<dbReference type="GO" id="GO:0031672">
    <property type="term" value="C:A band"/>
    <property type="evidence" value="ECO:0007669"/>
    <property type="project" value="UniProtKB-SubCell"/>
</dbReference>
<dbReference type="SMART" id="SM00185">
    <property type="entry name" value="ARM"/>
    <property type="match status" value="3"/>
</dbReference>
<keyword evidence="7" id="KW-0517">Myogenesis</keyword>
<dbReference type="Gene3D" id="1.25.10.10">
    <property type="entry name" value="Leucine-rich Repeat Variant"/>
    <property type="match status" value="2"/>
</dbReference>
<feature type="repeat" description="TPR" evidence="11">
    <location>
        <begin position="4"/>
        <end position="37"/>
    </location>
</feature>
<keyword evidence="6" id="KW-0963">Cytoplasm</keyword>
<evidence type="ECO:0000256" key="9">
    <source>
        <dbReference type="ARBA" id="ARBA00022803"/>
    </source>
</evidence>
<proteinExistence type="predicted"/>
<evidence type="ECO:0000256" key="7">
    <source>
        <dbReference type="ARBA" id="ARBA00022541"/>
    </source>
</evidence>
<dbReference type="EMBL" id="BLXT01007613">
    <property type="protein sequence ID" value="GFO40405.1"/>
    <property type="molecule type" value="Genomic_DNA"/>
</dbReference>
<evidence type="ECO:0000313" key="13">
    <source>
        <dbReference type="EMBL" id="GFO40405.1"/>
    </source>
</evidence>
<evidence type="ECO:0000256" key="8">
    <source>
        <dbReference type="ARBA" id="ARBA00022782"/>
    </source>
</evidence>
<evidence type="ECO:0000256" key="3">
    <source>
        <dbReference type="ARBA" id="ARBA00004556"/>
    </source>
</evidence>
<dbReference type="SUPFAM" id="SSF48452">
    <property type="entry name" value="TPR-like"/>
    <property type="match status" value="1"/>
</dbReference>
<dbReference type="GO" id="GO:0007517">
    <property type="term" value="P:muscle organ development"/>
    <property type="evidence" value="ECO:0007669"/>
    <property type="project" value="UniProtKB-KW"/>
</dbReference>
<dbReference type="InterPro" id="IPR011989">
    <property type="entry name" value="ARM-like"/>
</dbReference>
<evidence type="ECO:0000313" key="14">
    <source>
        <dbReference type="Proteomes" id="UP000735302"/>
    </source>
</evidence>
<evidence type="ECO:0000256" key="11">
    <source>
        <dbReference type="PROSITE-ProRule" id="PRU00339"/>
    </source>
</evidence>
<evidence type="ECO:0000256" key="5">
    <source>
        <dbReference type="ARBA" id="ARBA00022473"/>
    </source>
</evidence>
<keyword evidence="9 11" id="KW-0802">TPR repeat</keyword>
<dbReference type="PANTHER" id="PTHR45994:SF1">
    <property type="entry name" value="FI21225P1"/>
    <property type="match status" value="1"/>
</dbReference>
<evidence type="ECO:0000259" key="12">
    <source>
        <dbReference type="Pfam" id="PF11701"/>
    </source>
</evidence>
<feature type="repeat" description="TPR" evidence="11">
    <location>
        <begin position="76"/>
        <end position="109"/>
    </location>
</feature>
<accession>A0AAV4D8F4</accession>
<name>A0AAV4D8F4_9GAST</name>
<evidence type="ECO:0000256" key="2">
    <source>
        <dbReference type="ARBA" id="ARBA00004216"/>
    </source>
</evidence>
<keyword evidence="8" id="KW-0221">Differentiation</keyword>
<dbReference type="InterPro" id="IPR000225">
    <property type="entry name" value="Armadillo"/>
</dbReference>
<dbReference type="SMART" id="SM00028">
    <property type="entry name" value="TPR"/>
    <property type="match status" value="3"/>
</dbReference>
<dbReference type="InterPro" id="IPR019734">
    <property type="entry name" value="TPR_rpt"/>
</dbReference>
<evidence type="ECO:0000256" key="6">
    <source>
        <dbReference type="ARBA" id="ARBA00022490"/>
    </source>
</evidence>
<dbReference type="Pfam" id="PF13181">
    <property type="entry name" value="TPR_8"/>
    <property type="match status" value="1"/>
</dbReference>
<dbReference type="PANTHER" id="PTHR45994">
    <property type="entry name" value="FI21225P1"/>
    <property type="match status" value="1"/>
</dbReference>
<dbReference type="InterPro" id="IPR016024">
    <property type="entry name" value="ARM-type_fold"/>
</dbReference>
<protein>
    <recommendedName>
        <fullName evidence="4">Protein unc-45 homolog B</fullName>
    </recommendedName>
</protein>
<keyword evidence="10" id="KW-0143">Chaperone</keyword>
<dbReference type="PROSITE" id="PS50005">
    <property type="entry name" value="TPR"/>
    <property type="match status" value="2"/>
</dbReference>
<keyword evidence="14" id="KW-1185">Reference proteome</keyword>
<feature type="domain" description="UNC-45/Cro1/She4 central" evidence="12">
    <location>
        <begin position="357"/>
        <end position="499"/>
    </location>
</feature>
<dbReference type="InterPro" id="IPR011990">
    <property type="entry name" value="TPR-like_helical_dom_sf"/>
</dbReference>
<comment type="caution">
    <text evidence="13">The sequence shown here is derived from an EMBL/GenBank/DDBJ whole genome shotgun (WGS) entry which is preliminary data.</text>
</comment>
<dbReference type="GO" id="GO:0048471">
    <property type="term" value="C:perinuclear region of cytoplasm"/>
    <property type="evidence" value="ECO:0007669"/>
    <property type="project" value="UniProtKB-SubCell"/>
</dbReference>
<comment type="subcellular location">
    <subcellularLocation>
        <location evidence="1">Cytoplasm</location>
        <location evidence="1">Myofibril</location>
        <location evidence="1">Sarcomere</location>
        <location evidence="1">A band</location>
    </subcellularLocation>
    <subcellularLocation>
        <location evidence="2">Cytoplasm</location>
        <location evidence="2">Myofibril</location>
        <location evidence="2">Sarcomere</location>
        <location evidence="2">Z line</location>
    </subcellularLocation>
    <subcellularLocation>
        <location evidence="3">Cytoplasm</location>
        <location evidence="3">Perinuclear region</location>
    </subcellularLocation>
</comment>
<organism evidence="13 14">
    <name type="scientific">Plakobranchus ocellatus</name>
    <dbReference type="NCBI Taxonomy" id="259542"/>
    <lineage>
        <taxon>Eukaryota</taxon>
        <taxon>Metazoa</taxon>
        <taxon>Spiralia</taxon>
        <taxon>Lophotrochozoa</taxon>
        <taxon>Mollusca</taxon>
        <taxon>Gastropoda</taxon>
        <taxon>Heterobranchia</taxon>
        <taxon>Euthyneura</taxon>
        <taxon>Panpulmonata</taxon>
        <taxon>Sacoglossa</taxon>
        <taxon>Placobranchoidea</taxon>
        <taxon>Plakobranchidae</taxon>
        <taxon>Plakobranchus</taxon>
    </lineage>
</organism>
<dbReference type="Pfam" id="PF11701">
    <property type="entry name" value="UNC45-central"/>
    <property type="match status" value="1"/>
</dbReference>
<evidence type="ECO:0000256" key="4">
    <source>
        <dbReference type="ARBA" id="ARBA00020768"/>
    </source>
</evidence>
<evidence type="ECO:0000256" key="1">
    <source>
        <dbReference type="ARBA" id="ARBA00004161"/>
    </source>
</evidence>
<reference evidence="13 14" key="1">
    <citation type="journal article" date="2021" name="Elife">
        <title>Chloroplast acquisition without the gene transfer in kleptoplastic sea slugs, Plakobranchus ocellatus.</title>
        <authorList>
            <person name="Maeda T."/>
            <person name="Takahashi S."/>
            <person name="Yoshida T."/>
            <person name="Shimamura S."/>
            <person name="Takaki Y."/>
            <person name="Nagai Y."/>
            <person name="Toyoda A."/>
            <person name="Suzuki Y."/>
            <person name="Arimoto A."/>
            <person name="Ishii H."/>
            <person name="Satoh N."/>
            <person name="Nishiyama T."/>
            <person name="Hasebe M."/>
            <person name="Maruyama T."/>
            <person name="Minagawa J."/>
            <person name="Obokata J."/>
            <person name="Shigenobu S."/>
        </authorList>
    </citation>
    <scope>NUCLEOTIDE SEQUENCE [LARGE SCALE GENOMIC DNA]</scope>
</reference>
<keyword evidence="5" id="KW-0217">Developmental protein</keyword>